<dbReference type="AlphaFoldDB" id="A0A166B7W1"/>
<dbReference type="EMBL" id="KV417648">
    <property type="protein sequence ID" value="KZP12365.1"/>
    <property type="molecule type" value="Genomic_DNA"/>
</dbReference>
<feature type="compositionally biased region" description="Basic and acidic residues" evidence="1">
    <location>
        <begin position="9"/>
        <end position="21"/>
    </location>
</feature>
<dbReference type="STRING" id="436010.A0A166B7W1"/>
<dbReference type="OrthoDB" id="5586934at2759"/>
<keyword evidence="2" id="KW-0812">Transmembrane</keyword>
<name>A0A166B7W1_9AGAM</name>
<dbReference type="Proteomes" id="UP000076532">
    <property type="component" value="Unassembled WGS sequence"/>
</dbReference>
<feature type="transmembrane region" description="Helical" evidence="2">
    <location>
        <begin position="353"/>
        <end position="375"/>
    </location>
</feature>
<proteinExistence type="predicted"/>
<keyword evidence="2" id="KW-0472">Membrane</keyword>
<evidence type="ECO:0000313" key="4">
    <source>
        <dbReference type="Proteomes" id="UP000076532"/>
    </source>
</evidence>
<organism evidence="3 4">
    <name type="scientific">Athelia psychrophila</name>
    <dbReference type="NCBI Taxonomy" id="1759441"/>
    <lineage>
        <taxon>Eukaryota</taxon>
        <taxon>Fungi</taxon>
        <taxon>Dikarya</taxon>
        <taxon>Basidiomycota</taxon>
        <taxon>Agaricomycotina</taxon>
        <taxon>Agaricomycetes</taxon>
        <taxon>Agaricomycetidae</taxon>
        <taxon>Atheliales</taxon>
        <taxon>Atheliaceae</taxon>
        <taxon>Athelia</taxon>
    </lineage>
</organism>
<feature type="region of interest" description="Disordered" evidence="1">
    <location>
        <begin position="1"/>
        <end position="47"/>
    </location>
</feature>
<reference evidence="3 4" key="1">
    <citation type="journal article" date="2016" name="Mol. Biol. Evol.">
        <title>Comparative Genomics of Early-Diverging Mushroom-Forming Fungi Provides Insights into the Origins of Lignocellulose Decay Capabilities.</title>
        <authorList>
            <person name="Nagy L.G."/>
            <person name="Riley R."/>
            <person name="Tritt A."/>
            <person name="Adam C."/>
            <person name="Daum C."/>
            <person name="Floudas D."/>
            <person name="Sun H."/>
            <person name="Yadav J.S."/>
            <person name="Pangilinan J."/>
            <person name="Larsson K.H."/>
            <person name="Matsuura K."/>
            <person name="Barry K."/>
            <person name="Labutti K."/>
            <person name="Kuo R."/>
            <person name="Ohm R.A."/>
            <person name="Bhattacharya S.S."/>
            <person name="Shirouzu T."/>
            <person name="Yoshinaga Y."/>
            <person name="Martin F.M."/>
            <person name="Grigoriev I.V."/>
            <person name="Hibbett D.S."/>
        </authorList>
    </citation>
    <scope>NUCLEOTIDE SEQUENCE [LARGE SCALE GENOMIC DNA]</scope>
    <source>
        <strain evidence="3 4">CBS 109695</strain>
    </source>
</reference>
<keyword evidence="2" id="KW-1133">Transmembrane helix</keyword>
<feature type="transmembrane region" description="Helical" evidence="2">
    <location>
        <begin position="311"/>
        <end position="332"/>
    </location>
</feature>
<evidence type="ECO:0000256" key="1">
    <source>
        <dbReference type="SAM" id="MobiDB-lite"/>
    </source>
</evidence>
<keyword evidence="4" id="KW-1185">Reference proteome</keyword>
<sequence length="480" mass="52472">MAPQISTQLRERGWEETKTEGYDAESIEESANKGTANPDAAAKPTSPQILPHLTSHLAPLHAGGIGYGGEFPVAGDSEGERVQETKAVYRDGKKKESKRTCSVSLALGALRVDGGEELRGDSMVTRLLGLSAGPAAWQGGCREGPGEIIQATSWGLWYVLIRVSTSTSSTVSWYRTFSSPVPPPMSYRKLLQFIELIKHVSRPAGTYTTIWAAHCAPPVVNILVYFFLLGSNIYTIAVLSDIHYTGKETYLTPAPWAFLIWSLIHLLLLGTIIYQFTDNGKTVIIDGISWKLPLLGVLNAIYVNLWANRHYIPAFIFALFVSATVTHIYYTVKKHHSPQNTLDELFLHLPFSLYHGWTTVLVVLSLFEAFGVNALTHTAGVWTKVFVFLALFFLEATAAAYAFSSPEGDLPASVAIAWSLWAIFAHQTGSGFVHWSALGFSILALVWVLKGAYGVATKSWGLGGVRLDDEERAPLVGGGR</sequence>
<evidence type="ECO:0000256" key="2">
    <source>
        <dbReference type="SAM" id="Phobius"/>
    </source>
</evidence>
<feature type="transmembrane region" description="Helical" evidence="2">
    <location>
        <begin position="256"/>
        <end position="276"/>
    </location>
</feature>
<protein>
    <submittedName>
        <fullName evidence="3">Uncharacterized protein</fullName>
    </submittedName>
</protein>
<evidence type="ECO:0000313" key="3">
    <source>
        <dbReference type="EMBL" id="KZP12365.1"/>
    </source>
</evidence>
<gene>
    <name evidence="3" type="ORF">FIBSPDRAFT_1050088</name>
</gene>
<feature type="transmembrane region" description="Helical" evidence="2">
    <location>
        <begin position="222"/>
        <end position="244"/>
    </location>
</feature>
<feature type="transmembrane region" description="Helical" evidence="2">
    <location>
        <begin position="381"/>
        <end position="403"/>
    </location>
</feature>
<feature type="transmembrane region" description="Helical" evidence="2">
    <location>
        <begin position="432"/>
        <end position="449"/>
    </location>
</feature>
<accession>A0A166B7W1</accession>